<sequence length="177" mass="18711">MLGRASFEGAGAAPGAAPSSRPEAARLDAPPRAPYSRSGAALLFGLGAREVERGGDTDRMYRRASPAPAVLPAVPPQHGGARAARRANNVIPGFRISGRRRRLGASIFFLARRGIGYDQGTQCDPDEGASASQSRAVQHNAIQHKGFDDLDDDFNDDDFDNFDDDAVDGAAYVDGVL</sequence>
<evidence type="ECO:0000256" key="1">
    <source>
        <dbReference type="SAM" id="MobiDB-lite"/>
    </source>
</evidence>
<name>A0ABN9WC20_9DINO</name>
<dbReference type="EMBL" id="CAUYUJ010018471">
    <property type="protein sequence ID" value="CAK0883849.1"/>
    <property type="molecule type" value="Genomic_DNA"/>
</dbReference>
<comment type="caution">
    <text evidence="2">The sequence shown here is derived from an EMBL/GenBank/DDBJ whole genome shotgun (WGS) entry which is preliminary data.</text>
</comment>
<feature type="compositionally biased region" description="Low complexity" evidence="1">
    <location>
        <begin position="1"/>
        <end position="22"/>
    </location>
</feature>
<reference evidence="2" key="1">
    <citation type="submission" date="2023-10" db="EMBL/GenBank/DDBJ databases">
        <authorList>
            <person name="Chen Y."/>
            <person name="Shah S."/>
            <person name="Dougan E. K."/>
            <person name="Thang M."/>
            <person name="Chan C."/>
        </authorList>
    </citation>
    <scope>NUCLEOTIDE SEQUENCE [LARGE SCALE GENOMIC DNA]</scope>
</reference>
<protein>
    <submittedName>
        <fullName evidence="2">Uncharacterized protein</fullName>
    </submittedName>
</protein>
<dbReference type="Proteomes" id="UP001189429">
    <property type="component" value="Unassembled WGS sequence"/>
</dbReference>
<feature type="region of interest" description="Disordered" evidence="1">
    <location>
        <begin position="1"/>
        <end position="35"/>
    </location>
</feature>
<evidence type="ECO:0000313" key="3">
    <source>
        <dbReference type="Proteomes" id="UP001189429"/>
    </source>
</evidence>
<proteinExistence type="predicted"/>
<gene>
    <name evidence="2" type="ORF">PCOR1329_LOCUS65949</name>
</gene>
<evidence type="ECO:0000313" key="2">
    <source>
        <dbReference type="EMBL" id="CAK0883849.1"/>
    </source>
</evidence>
<keyword evidence="3" id="KW-1185">Reference proteome</keyword>
<organism evidence="2 3">
    <name type="scientific">Prorocentrum cordatum</name>
    <dbReference type="NCBI Taxonomy" id="2364126"/>
    <lineage>
        <taxon>Eukaryota</taxon>
        <taxon>Sar</taxon>
        <taxon>Alveolata</taxon>
        <taxon>Dinophyceae</taxon>
        <taxon>Prorocentrales</taxon>
        <taxon>Prorocentraceae</taxon>
        <taxon>Prorocentrum</taxon>
    </lineage>
</organism>
<accession>A0ABN9WC20</accession>